<evidence type="ECO:0000256" key="5">
    <source>
        <dbReference type="SAM" id="MobiDB-lite"/>
    </source>
</evidence>
<proteinExistence type="predicted"/>
<feature type="non-terminal residue" evidence="7">
    <location>
        <position position="1"/>
    </location>
</feature>
<keyword evidence="1 3" id="KW-0863">Zinc-finger</keyword>
<comment type="caution">
    <text evidence="7">The sequence shown here is derived from an EMBL/GenBank/DDBJ whole genome shotgun (WGS) entry which is preliminary data.</text>
</comment>
<dbReference type="CDD" id="cd00590">
    <property type="entry name" value="RRM_SF"/>
    <property type="match status" value="1"/>
</dbReference>
<dbReference type="SUPFAM" id="SSF57850">
    <property type="entry name" value="RING/U-box"/>
    <property type="match status" value="1"/>
</dbReference>
<organism evidence="7 8">
    <name type="scientific">Mesorhabditis spiculigera</name>
    <dbReference type="NCBI Taxonomy" id="96644"/>
    <lineage>
        <taxon>Eukaryota</taxon>
        <taxon>Metazoa</taxon>
        <taxon>Ecdysozoa</taxon>
        <taxon>Nematoda</taxon>
        <taxon>Chromadorea</taxon>
        <taxon>Rhabditida</taxon>
        <taxon>Rhabditina</taxon>
        <taxon>Rhabditomorpha</taxon>
        <taxon>Rhabditoidea</taxon>
        <taxon>Rhabditidae</taxon>
        <taxon>Mesorhabditinae</taxon>
        <taxon>Mesorhabditis</taxon>
    </lineage>
</organism>
<dbReference type="InterPro" id="IPR000504">
    <property type="entry name" value="RRM_dom"/>
</dbReference>
<keyword evidence="8" id="KW-1185">Reference proteome</keyword>
<accession>A0AA36D5N1</accession>
<dbReference type="EMBL" id="CATQJA010002662">
    <property type="protein sequence ID" value="CAJ0581171.1"/>
    <property type="molecule type" value="Genomic_DNA"/>
</dbReference>
<dbReference type="SUPFAM" id="SSF54928">
    <property type="entry name" value="RNA-binding domain, RBD"/>
    <property type="match status" value="1"/>
</dbReference>
<feature type="region of interest" description="Disordered" evidence="5">
    <location>
        <begin position="227"/>
        <end position="249"/>
    </location>
</feature>
<evidence type="ECO:0000313" key="7">
    <source>
        <dbReference type="EMBL" id="CAJ0581171.1"/>
    </source>
</evidence>
<dbReference type="Pfam" id="PF00076">
    <property type="entry name" value="RRM_1"/>
    <property type="match status" value="1"/>
</dbReference>
<reference evidence="7" key="1">
    <citation type="submission" date="2023-06" db="EMBL/GenBank/DDBJ databases">
        <authorList>
            <person name="Delattre M."/>
        </authorList>
    </citation>
    <scope>NUCLEOTIDE SEQUENCE</scope>
    <source>
        <strain evidence="7">AF72</strain>
    </source>
</reference>
<evidence type="ECO:0000256" key="4">
    <source>
        <dbReference type="SAM" id="Coils"/>
    </source>
</evidence>
<dbReference type="SMART" id="SM00184">
    <property type="entry name" value="RING"/>
    <property type="match status" value="1"/>
</dbReference>
<dbReference type="InterPro" id="IPR013083">
    <property type="entry name" value="Znf_RING/FYVE/PHD"/>
</dbReference>
<feature type="coiled-coil region" evidence="4">
    <location>
        <begin position="63"/>
        <end position="125"/>
    </location>
</feature>
<evidence type="ECO:0000256" key="1">
    <source>
        <dbReference type="ARBA" id="ARBA00022771"/>
    </source>
</evidence>
<dbReference type="GO" id="GO:0003723">
    <property type="term" value="F:RNA binding"/>
    <property type="evidence" value="ECO:0007669"/>
    <property type="project" value="InterPro"/>
</dbReference>
<dbReference type="AlphaFoldDB" id="A0AA36D5N1"/>
<dbReference type="Gene3D" id="3.30.70.330">
    <property type="match status" value="1"/>
</dbReference>
<name>A0AA36D5N1_9BILA</name>
<sequence length="310" mass="35301">MAGINMQDFSCVVCLEDFSDLRRPTILMPCGHTVVCQLCLAQSLNKCPICRSHYVSHQINYELENALNERRQLIETSRNFAEQLQMITDAAFNNQVTALKLESGVEFQQQQLAEMKKKLEESGKQETSSLIAELRQMLLEKPEQKKNGVYLTGLPAEWTDNEVKAMAALVVPEEEARIKPYEPRSAGRCVVTFATEESATKFINSCNGTLYLGKPDNRITAKYATYRRTENKPIDPKPSAPVSRNSARPMVHVQTPYRAPPQRNPQEQQSINQRKLYFWNLPKDVKSDDVVRALFEPAGHQELVQLEKRS</sequence>
<gene>
    <name evidence="7" type="ORF">MSPICULIGERA_LOCUS19338</name>
</gene>
<dbReference type="GO" id="GO:0008270">
    <property type="term" value="F:zinc ion binding"/>
    <property type="evidence" value="ECO:0007669"/>
    <property type="project" value="UniProtKB-KW"/>
</dbReference>
<dbReference type="InterPro" id="IPR001841">
    <property type="entry name" value="Znf_RING"/>
</dbReference>
<dbReference type="InterPro" id="IPR012677">
    <property type="entry name" value="Nucleotide-bd_a/b_plait_sf"/>
</dbReference>
<evidence type="ECO:0000256" key="3">
    <source>
        <dbReference type="PROSITE-ProRule" id="PRU00175"/>
    </source>
</evidence>
<dbReference type="Gene3D" id="3.30.40.10">
    <property type="entry name" value="Zinc/RING finger domain, C3HC4 (zinc finger)"/>
    <property type="match status" value="1"/>
</dbReference>
<dbReference type="PROSITE" id="PS50089">
    <property type="entry name" value="ZF_RING_2"/>
    <property type="match status" value="1"/>
</dbReference>
<dbReference type="InterPro" id="IPR035979">
    <property type="entry name" value="RBD_domain_sf"/>
</dbReference>
<feature type="domain" description="RING-type" evidence="6">
    <location>
        <begin position="11"/>
        <end position="51"/>
    </location>
</feature>
<protein>
    <recommendedName>
        <fullName evidence="6">RING-type domain-containing protein</fullName>
    </recommendedName>
</protein>
<keyword evidence="2" id="KW-0862">Zinc</keyword>
<evidence type="ECO:0000256" key="2">
    <source>
        <dbReference type="ARBA" id="ARBA00022833"/>
    </source>
</evidence>
<dbReference type="Proteomes" id="UP001177023">
    <property type="component" value="Unassembled WGS sequence"/>
</dbReference>
<evidence type="ECO:0000313" key="8">
    <source>
        <dbReference type="Proteomes" id="UP001177023"/>
    </source>
</evidence>
<evidence type="ECO:0000259" key="6">
    <source>
        <dbReference type="PROSITE" id="PS50089"/>
    </source>
</evidence>
<dbReference type="Pfam" id="PF13920">
    <property type="entry name" value="zf-C3HC4_3"/>
    <property type="match status" value="1"/>
</dbReference>
<keyword evidence="4" id="KW-0175">Coiled coil</keyword>
<keyword evidence="1 3" id="KW-0479">Metal-binding</keyword>